<dbReference type="Gene3D" id="3.40.50.1000">
    <property type="entry name" value="HAD superfamily/HAD-like"/>
    <property type="match status" value="2"/>
</dbReference>
<protein>
    <submittedName>
        <fullName evidence="1">Haloacid dehalogenase</fullName>
    </submittedName>
</protein>
<comment type="caution">
    <text evidence="1">The sequence shown here is derived from an EMBL/GenBank/DDBJ whole genome shotgun (WGS) entry which is preliminary data.</text>
</comment>
<sequence>MWDDMLREAKGFLVDLDGTLVTGDAPLPWAHDLVDHMGDAGLILSNDAQHTPAELARLLAGLGLPIPEERILLAGVLALDHLAREAPGARVMLLAGNGLAAHARSKGLRLVQERPDVVVIGRDLDFSYARLTAAVNAVRDGARLVAANPDRTRPGPGGTVLPETGALLAAVLAATGPVPHLVIGKPEPFMFAEGLRRIGTRADETIMIGDNPETDGRGAARAGLRFLDVRHAPGHKEMTSRFVRQQEAKQGQERVRA</sequence>
<dbReference type="Pfam" id="PF00702">
    <property type="entry name" value="Hydrolase"/>
    <property type="match status" value="1"/>
</dbReference>
<dbReference type="AlphaFoldDB" id="A0A917BRX0"/>
<dbReference type="GO" id="GO:0016791">
    <property type="term" value="F:phosphatase activity"/>
    <property type="evidence" value="ECO:0007669"/>
    <property type="project" value="TreeGrafter"/>
</dbReference>
<dbReference type="EMBL" id="BMCT01000001">
    <property type="protein sequence ID" value="GGF55200.1"/>
    <property type="molecule type" value="Genomic_DNA"/>
</dbReference>
<evidence type="ECO:0000313" key="2">
    <source>
        <dbReference type="Proteomes" id="UP000606044"/>
    </source>
</evidence>
<accession>A0A917BRX0</accession>
<evidence type="ECO:0000313" key="1">
    <source>
        <dbReference type="EMBL" id="GGF55200.1"/>
    </source>
</evidence>
<reference evidence="1" key="2">
    <citation type="submission" date="2020-09" db="EMBL/GenBank/DDBJ databases">
        <authorList>
            <person name="Sun Q."/>
            <person name="Sedlacek I."/>
        </authorList>
    </citation>
    <scope>NUCLEOTIDE SEQUENCE</scope>
    <source>
        <strain evidence="1">CCM 7897</strain>
    </source>
</reference>
<gene>
    <name evidence="1" type="ORF">GCM10007301_13510</name>
</gene>
<dbReference type="InterPro" id="IPR023214">
    <property type="entry name" value="HAD_sf"/>
</dbReference>
<dbReference type="InterPro" id="IPR036412">
    <property type="entry name" value="HAD-like_sf"/>
</dbReference>
<keyword evidence="2" id="KW-1185">Reference proteome</keyword>
<proteinExistence type="predicted"/>
<reference evidence="1" key="1">
    <citation type="journal article" date="2014" name="Int. J. Syst. Evol. Microbiol.">
        <title>Complete genome sequence of Corynebacterium casei LMG S-19264T (=DSM 44701T), isolated from a smear-ripened cheese.</title>
        <authorList>
            <consortium name="US DOE Joint Genome Institute (JGI-PGF)"/>
            <person name="Walter F."/>
            <person name="Albersmeier A."/>
            <person name="Kalinowski J."/>
            <person name="Ruckert C."/>
        </authorList>
    </citation>
    <scope>NUCLEOTIDE SEQUENCE</scope>
    <source>
        <strain evidence="1">CCM 7897</strain>
    </source>
</reference>
<dbReference type="SUPFAM" id="SSF56784">
    <property type="entry name" value="HAD-like"/>
    <property type="match status" value="1"/>
</dbReference>
<name>A0A917BRX0_9HYPH</name>
<dbReference type="PANTHER" id="PTHR19288:SF46">
    <property type="entry name" value="HALOACID DEHALOGENASE-LIKE HYDROLASE DOMAIN-CONTAINING PROTEIN 2"/>
    <property type="match status" value="1"/>
</dbReference>
<organism evidence="1 2">
    <name type="scientific">Azorhizobium oxalatiphilum</name>
    <dbReference type="NCBI Taxonomy" id="980631"/>
    <lineage>
        <taxon>Bacteria</taxon>
        <taxon>Pseudomonadati</taxon>
        <taxon>Pseudomonadota</taxon>
        <taxon>Alphaproteobacteria</taxon>
        <taxon>Hyphomicrobiales</taxon>
        <taxon>Xanthobacteraceae</taxon>
        <taxon>Azorhizobium</taxon>
    </lineage>
</organism>
<dbReference type="Proteomes" id="UP000606044">
    <property type="component" value="Unassembled WGS sequence"/>
</dbReference>
<dbReference type="GO" id="GO:0005737">
    <property type="term" value="C:cytoplasm"/>
    <property type="evidence" value="ECO:0007669"/>
    <property type="project" value="TreeGrafter"/>
</dbReference>
<dbReference type="PANTHER" id="PTHR19288">
    <property type="entry name" value="4-NITROPHENYLPHOSPHATASE-RELATED"/>
    <property type="match status" value="1"/>
</dbReference>